<dbReference type="SUPFAM" id="SSF53335">
    <property type="entry name" value="S-adenosyl-L-methionine-dependent methyltransferases"/>
    <property type="match status" value="1"/>
</dbReference>
<dbReference type="Pfam" id="PF21153">
    <property type="entry name" value="NSUN5_N"/>
    <property type="match status" value="1"/>
</dbReference>
<feature type="binding site" evidence="5">
    <location>
        <position position="304"/>
    </location>
    <ligand>
        <name>S-adenosyl-L-methionine</name>
        <dbReference type="ChEBI" id="CHEBI:59789"/>
    </ligand>
</feature>
<evidence type="ECO:0000256" key="2">
    <source>
        <dbReference type="ARBA" id="ARBA00022679"/>
    </source>
</evidence>
<dbReference type="FunCoup" id="D6X2P0">
    <property type="interactions" value="1127"/>
</dbReference>
<evidence type="ECO:0000313" key="9">
    <source>
        <dbReference type="Proteomes" id="UP000007266"/>
    </source>
</evidence>
<comment type="caution">
    <text evidence="5">Lacks conserved residue(s) required for the propagation of feature annotation.</text>
</comment>
<dbReference type="EMBL" id="KQ971372">
    <property type="protein sequence ID" value="EFA10277.1"/>
    <property type="molecule type" value="Genomic_DNA"/>
</dbReference>
<feature type="region of interest" description="Disordered" evidence="6">
    <location>
        <begin position="537"/>
        <end position="767"/>
    </location>
</feature>
<reference evidence="8 9" key="2">
    <citation type="journal article" date="2010" name="Nucleic Acids Res.">
        <title>BeetleBase in 2010: revisions to provide comprehensive genomic information for Tribolium castaneum.</title>
        <authorList>
            <person name="Kim H.S."/>
            <person name="Murphy T."/>
            <person name="Xia J."/>
            <person name="Caragea D."/>
            <person name="Park Y."/>
            <person name="Beeman R.W."/>
            <person name="Lorenzen M.D."/>
            <person name="Butcher S."/>
            <person name="Manak J.R."/>
            <person name="Brown S.J."/>
        </authorList>
    </citation>
    <scope>GENOME REANNOTATION</scope>
    <source>
        <strain evidence="8 9">Georgia GA2</strain>
    </source>
</reference>
<feature type="compositionally biased region" description="Basic and acidic residues" evidence="6">
    <location>
        <begin position="537"/>
        <end position="558"/>
    </location>
</feature>
<dbReference type="InterPro" id="IPR049560">
    <property type="entry name" value="MeTrfase_RsmB-F_NOP2_cat"/>
</dbReference>
<feature type="compositionally biased region" description="Basic and acidic residues" evidence="6">
    <location>
        <begin position="602"/>
        <end position="619"/>
    </location>
</feature>
<organism evidence="8 9">
    <name type="scientific">Tribolium castaneum</name>
    <name type="common">Red flour beetle</name>
    <dbReference type="NCBI Taxonomy" id="7070"/>
    <lineage>
        <taxon>Eukaryota</taxon>
        <taxon>Metazoa</taxon>
        <taxon>Ecdysozoa</taxon>
        <taxon>Arthropoda</taxon>
        <taxon>Hexapoda</taxon>
        <taxon>Insecta</taxon>
        <taxon>Pterygota</taxon>
        <taxon>Neoptera</taxon>
        <taxon>Endopterygota</taxon>
        <taxon>Coleoptera</taxon>
        <taxon>Polyphaga</taxon>
        <taxon>Cucujiformia</taxon>
        <taxon>Tenebrionidae</taxon>
        <taxon>Tenebrionidae incertae sedis</taxon>
        <taxon>Tribolium</taxon>
    </lineage>
</organism>
<evidence type="ECO:0000256" key="5">
    <source>
        <dbReference type="PROSITE-ProRule" id="PRU01023"/>
    </source>
</evidence>
<dbReference type="Pfam" id="PF01189">
    <property type="entry name" value="Methyltr_RsmB-F"/>
    <property type="match status" value="1"/>
</dbReference>
<keyword evidence="3 5" id="KW-0949">S-adenosyl-L-methionine</keyword>
<dbReference type="KEGG" id="tca:657361"/>
<feature type="compositionally biased region" description="Basic and acidic residues" evidence="6">
    <location>
        <begin position="576"/>
        <end position="591"/>
    </location>
</feature>
<feature type="active site" description="Nucleophile" evidence="5">
    <location>
        <position position="359"/>
    </location>
</feature>
<feature type="compositionally biased region" description="Basic and acidic residues" evidence="6">
    <location>
        <begin position="708"/>
        <end position="734"/>
    </location>
</feature>
<feature type="binding site" evidence="5">
    <location>
        <position position="286"/>
    </location>
    <ligand>
        <name>S-adenosyl-L-methionine</name>
        <dbReference type="ChEBI" id="CHEBI:59789"/>
    </ligand>
</feature>
<reference evidence="8 9" key="1">
    <citation type="journal article" date="2008" name="Nature">
        <title>The genome of the model beetle and pest Tribolium castaneum.</title>
        <authorList>
            <consortium name="Tribolium Genome Sequencing Consortium"/>
            <person name="Richards S."/>
            <person name="Gibbs R.A."/>
            <person name="Weinstock G.M."/>
            <person name="Brown S.J."/>
            <person name="Denell R."/>
            <person name="Beeman R.W."/>
            <person name="Gibbs R."/>
            <person name="Beeman R.W."/>
            <person name="Brown S.J."/>
            <person name="Bucher G."/>
            <person name="Friedrich M."/>
            <person name="Grimmelikhuijzen C.J."/>
            <person name="Klingler M."/>
            <person name="Lorenzen M."/>
            <person name="Richards S."/>
            <person name="Roth S."/>
            <person name="Schroder R."/>
            <person name="Tautz D."/>
            <person name="Zdobnov E.M."/>
            <person name="Muzny D."/>
            <person name="Gibbs R.A."/>
            <person name="Weinstock G.M."/>
            <person name="Attaway T."/>
            <person name="Bell S."/>
            <person name="Buhay C.J."/>
            <person name="Chandrabose M.N."/>
            <person name="Chavez D."/>
            <person name="Clerk-Blankenburg K.P."/>
            <person name="Cree A."/>
            <person name="Dao M."/>
            <person name="Davis C."/>
            <person name="Chacko J."/>
            <person name="Dinh H."/>
            <person name="Dugan-Rocha S."/>
            <person name="Fowler G."/>
            <person name="Garner T.T."/>
            <person name="Garnes J."/>
            <person name="Gnirke A."/>
            <person name="Hawes A."/>
            <person name="Hernandez J."/>
            <person name="Hines S."/>
            <person name="Holder M."/>
            <person name="Hume J."/>
            <person name="Jhangiani S.N."/>
            <person name="Joshi V."/>
            <person name="Khan Z.M."/>
            <person name="Jackson L."/>
            <person name="Kovar C."/>
            <person name="Kowis A."/>
            <person name="Lee S."/>
            <person name="Lewis L.R."/>
            <person name="Margolis J."/>
            <person name="Morgan M."/>
            <person name="Nazareth L.V."/>
            <person name="Nguyen N."/>
            <person name="Okwuonu G."/>
            <person name="Parker D."/>
            <person name="Richards S."/>
            <person name="Ruiz S.J."/>
            <person name="Santibanez J."/>
            <person name="Savard J."/>
            <person name="Scherer S.E."/>
            <person name="Schneider B."/>
            <person name="Sodergren E."/>
            <person name="Tautz D."/>
            <person name="Vattahil S."/>
            <person name="Villasana D."/>
            <person name="White C.S."/>
            <person name="Wright R."/>
            <person name="Park Y."/>
            <person name="Beeman R.W."/>
            <person name="Lord J."/>
            <person name="Oppert B."/>
            <person name="Lorenzen M."/>
            <person name="Brown S."/>
            <person name="Wang L."/>
            <person name="Savard J."/>
            <person name="Tautz D."/>
            <person name="Richards S."/>
            <person name="Weinstock G."/>
            <person name="Gibbs R.A."/>
            <person name="Liu Y."/>
            <person name="Worley K."/>
            <person name="Weinstock G."/>
            <person name="Elsik C.G."/>
            <person name="Reese J.T."/>
            <person name="Elhaik E."/>
            <person name="Landan G."/>
            <person name="Graur D."/>
            <person name="Arensburger P."/>
            <person name="Atkinson P."/>
            <person name="Beeman R.W."/>
            <person name="Beidler J."/>
            <person name="Brown S.J."/>
            <person name="Demuth J.P."/>
            <person name="Drury D.W."/>
            <person name="Du Y.Z."/>
            <person name="Fujiwara H."/>
            <person name="Lorenzen M."/>
            <person name="Maselli V."/>
            <person name="Osanai M."/>
            <person name="Park Y."/>
            <person name="Robertson H.M."/>
            <person name="Tu Z."/>
            <person name="Wang J.J."/>
            <person name="Wang S."/>
            <person name="Richards S."/>
            <person name="Song H."/>
            <person name="Zhang L."/>
            <person name="Sodergren E."/>
            <person name="Werner D."/>
            <person name="Stanke M."/>
            <person name="Morgenstern B."/>
            <person name="Solovyev V."/>
            <person name="Kosarev P."/>
            <person name="Brown G."/>
            <person name="Chen H.C."/>
            <person name="Ermolaeva O."/>
            <person name="Hlavina W."/>
            <person name="Kapustin Y."/>
            <person name="Kiryutin B."/>
            <person name="Kitts P."/>
            <person name="Maglott D."/>
            <person name="Pruitt K."/>
            <person name="Sapojnikov V."/>
            <person name="Souvorov A."/>
            <person name="Mackey A.J."/>
            <person name="Waterhouse R.M."/>
            <person name="Wyder S."/>
            <person name="Zdobnov E.M."/>
            <person name="Zdobnov E.M."/>
            <person name="Wyder S."/>
            <person name="Kriventseva E.V."/>
            <person name="Kadowaki T."/>
            <person name="Bork P."/>
            <person name="Aranda M."/>
            <person name="Bao R."/>
            <person name="Beermann A."/>
            <person name="Berns N."/>
            <person name="Bolognesi R."/>
            <person name="Bonneton F."/>
            <person name="Bopp D."/>
            <person name="Brown S.J."/>
            <person name="Bucher G."/>
            <person name="Butts T."/>
            <person name="Chaumot A."/>
            <person name="Denell R.E."/>
            <person name="Ferrier D.E."/>
            <person name="Friedrich M."/>
            <person name="Gordon C.M."/>
            <person name="Jindra M."/>
            <person name="Klingler M."/>
            <person name="Lan Q."/>
            <person name="Lattorff H.M."/>
            <person name="Laudet V."/>
            <person name="von Levetsow C."/>
            <person name="Liu Z."/>
            <person name="Lutz R."/>
            <person name="Lynch J.A."/>
            <person name="da Fonseca R.N."/>
            <person name="Posnien N."/>
            <person name="Reuter R."/>
            <person name="Roth S."/>
            <person name="Savard J."/>
            <person name="Schinko J.B."/>
            <person name="Schmitt C."/>
            <person name="Schoppmeier M."/>
            <person name="Schroder R."/>
            <person name="Shippy T.D."/>
            <person name="Simonnet F."/>
            <person name="Marques-Souza H."/>
            <person name="Tautz D."/>
            <person name="Tomoyasu Y."/>
            <person name="Trauner J."/>
            <person name="Van der Zee M."/>
            <person name="Vervoort M."/>
            <person name="Wittkopp N."/>
            <person name="Wimmer E.A."/>
            <person name="Yang X."/>
            <person name="Jones A.K."/>
            <person name="Sattelle D.B."/>
            <person name="Ebert P.R."/>
            <person name="Nelson D."/>
            <person name="Scott J.G."/>
            <person name="Beeman R.W."/>
            <person name="Muthukrishnan S."/>
            <person name="Kramer K.J."/>
            <person name="Arakane Y."/>
            <person name="Beeman R.W."/>
            <person name="Zhu Q."/>
            <person name="Hogenkamp D."/>
            <person name="Dixit R."/>
            <person name="Oppert B."/>
            <person name="Jiang H."/>
            <person name="Zou Z."/>
            <person name="Marshall J."/>
            <person name="Elpidina E."/>
            <person name="Vinokurov K."/>
            <person name="Oppert C."/>
            <person name="Zou Z."/>
            <person name="Evans J."/>
            <person name="Lu Z."/>
            <person name="Zhao P."/>
            <person name="Sumathipala N."/>
            <person name="Altincicek B."/>
            <person name="Vilcinskas A."/>
            <person name="Williams M."/>
            <person name="Hultmark D."/>
            <person name="Hetru C."/>
            <person name="Jiang H."/>
            <person name="Grimmelikhuijzen C.J."/>
            <person name="Hauser F."/>
            <person name="Cazzamali G."/>
            <person name="Williamson M."/>
            <person name="Park Y."/>
            <person name="Li B."/>
            <person name="Tanaka Y."/>
            <person name="Predel R."/>
            <person name="Neupert S."/>
            <person name="Schachtner J."/>
            <person name="Verleyen P."/>
            <person name="Raible F."/>
            <person name="Bork P."/>
            <person name="Friedrich M."/>
            <person name="Walden K.K."/>
            <person name="Robertson H.M."/>
            <person name="Angeli S."/>
            <person name="Foret S."/>
            <person name="Bucher G."/>
            <person name="Schuetz S."/>
            <person name="Maleszka R."/>
            <person name="Wimmer E.A."/>
            <person name="Beeman R.W."/>
            <person name="Lorenzen M."/>
            <person name="Tomoyasu Y."/>
            <person name="Miller S.C."/>
            <person name="Grossmann D."/>
            <person name="Bucher G."/>
        </authorList>
    </citation>
    <scope>NUCLEOTIDE SEQUENCE [LARGE SCALE GENOMIC DNA]</scope>
    <source>
        <strain evidence="8 9">Georgia GA2</strain>
    </source>
</reference>
<dbReference type="InParanoid" id="D6X2P0"/>
<dbReference type="AlphaFoldDB" id="D6X2P0"/>
<dbReference type="OrthoDB" id="435282at2759"/>
<dbReference type="Gene3D" id="3.40.50.150">
    <property type="entry name" value="Vaccinia Virus protein VP39"/>
    <property type="match status" value="1"/>
</dbReference>
<dbReference type="GO" id="GO:0005730">
    <property type="term" value="C:nucleolus"/>
    <property type="evidence" value="ECO:0000318"/>
    <property type="project" value="GO_Central"/>
</dbReference>
<keyword evidence="4 5" id="KW-0694">RNA-binding</keyword>
<evidence type="ECO:0000256" key="1">
    <source>
        <dbReference type="ARBA" id="ARBA00022603"/>
    </source>
</evidence>
<dbReference type="PROSITE" id="PS51686">
    <property type="entry name" value="SAM_MT_RSMB_NOP"/>
    <property type="match status" value="1"/>
</dbReference>
<feature type="compositionally biased region" description="Basic residues" evidence="6">
    <location>
        <begin position="633"/>
        <end position="642"/>
    </location>
</feature>
<dbReference type="Gene3D" id="3.30.70.1170">
    <property type="entry name" value="Sun protein, domain 3"/>
    <property type="match status" value="1"/>
</dbReference>
<dbReference type="STRING" id="7070.D6X2P0"/>
<evidence type="ECO:0000256" key="3">
    <source>
        <dbReference type="ARBA" id="ARBA00022691"/>
    </source>
</evidence>
<feature type="compositionally biased region" description="Basic residues" evidence="6">
    <location>
        <begin position="592"/>
        <end position="601"/>
    </location>
</feature>
<dbReference type="GO" id="GO:0070475">
    <property type="term" value="P:rRNA base methylation"/>
    <property type="evidence" value="ECO:0000318"/>
    <property type="project" value="GO_Central"/>
</dbReference>
<dbReference type="InterPro" id="IPR049561">
    <property type="entry name" value="NSUN5_7_fdxn-like"/>
</dbReference>
<dbReference type="CDD" id="cd02440">
    <property type="entry name" value="AdoMet_MTases"/>
    <property type="match status" value="1"/>
</dbReference>
<name>D6X2P0_TRICA</name>
<evidence type="ECO:0000313" key="8">
    <source>
        <dbReference type="EMBL" id="EFA10277.1"/>
    </source>
</evidence>
<comment type="similarity">
    <text evidence="5">Belongs to the class I-like SAM-binding methyltransferase superfamily. RsmB/NOP family.</text>
</comment>
<accession>D6X2P0</accession>
<feature type="compositionally biased region" description="Basic and acidic residues" evidence="6">
    <location>
        <begin position="461"/>
        <end position="498"/>
    </location>
</feature>
<dbReference type="GO" id="GO:0008173">
    <property type="term" value="F:RNA methyltransferase activity"/>
    <property type="evidence" value="ECO:0007669"/>
    <property type="project" value="InterPro"/>
</dbReference>
<dbReference type="PRINTS" id="PR02008">
    <property type="entry name" value="RCMTFAMILY"/>
</dbReference>
<dbReference type="HOGENOM" id="CLU_005316_7_5_1"/>
<dbReference type="PANTHER" id="PTHR22807:SF4">
    <property type="entry name" value="28S RRNA (CYTOSINE-C(5))-METHYLTRANSFERASE"/>
    <property type="match status" value="1"/>
</dbReference>
<feature type="compositionally biased region" description="Basic and acidic residues" evidence="6">
    <location>
        <begin position="689"/>
        <end position="699"/>
    </location>
</feature>
<evidence type="ECO:0000256" key="4">
    <source>
        <dbReference type="ARBA" id="ARBA00022884"/>
    </source>
</evidence>
<dbReference type="Pfam" id="PF21148">
    <property type="entry name" value="NSUN5_fdxn-like"/>
    <property type="match status" value="1"/>
</dbReference>
<protein>
    <submittedName>
        <fullName evidence="8">Methyltransferase NSUN5-like Protein</fullName>
    </submittedName>
</protein>
<evidence type="ECO:0000256" key="6">
    <source>
        <dbReference type="SAM" id="MobiDB-lite"/>
    </source>
</evidence>
<keyword evidence="2 5" id="KW-0808">Transferase</keyword>
<feature type="compositionally biased region" description="Basic and acidic residues" evidence="6">
    <location>
        <begin position="643"/>
        <end position="666"/>
    </location>
</feature>
<feature type="binding site" evidence="5">
    <location>
        <position position="259"/>
    </location>
    <ligand>
        <name>S-adenosyl-L-methionine</name>
        <dbReference type="ChEBI" id="CHEBI:59789"/>
    </ligand>
</feature>
<dbReference type="InterPro" id="IPR001678">
    <property type="entry name" value="MeTrfase_RsmB-F_NOP2_dom"/>
</dbReference>
<keyword evidence="1 5" id="KW-0489">Methyltransferase</keyword>
<keyword evidence="9" id="KW-1185">Reference proteome</keyword>
<dbReference type="PANTHER" id="PTHR22807">
    <property type="entry name" value="NOP2 YEAST -RELATED NOL1/NOP2/FMU SUN DOMAIN-CONTAINING"/>
    <property type="match status" value="1"/>
</dbReference>
<dbReference type="eggNOG" id="KOG2360">
    <property type="taxonomic scope" value="Eukaryota"/>
</dbReference>
<gene>
    <name evidence="8" type="primary">AUGUSTUS-3.0.2_12481</name>
    <name evidence="8" type="ORF">TcasGA2_TC012481</name>
</gene>
<dbReference type="Proteomes" id="UP000007266">
    <property type="component" value="Linkage group 9"/>
</dbReference>
<dbReference type="GO" id="GO:0003723">
    <property type="term" value="F:RNA binding"/>
    <property type="evidence" value="ECO:0007669"/>
    <property type="project" value="UniProtKB-UniRule"/>
</dbReference>
<dbReference type="OMA" id="CDFVERT"/>
<dbReference type="InterPro" id="IPR023267">
    <property type="entry name" value="RCMT"/>
</dbReference>
<evidence type="ECO:0000259" key="7">
    <source>
        <dbReference type="PROSITE" id="PS51686"/>
    </source>
</evidence>
<dbReference type="InterPro" id="IPR029063">
    <property type="entry name" value="SAM-dependent_MTases_sf"/>
</dbReference>
<proteinExistence type="inferred from homology"/>
<dbReference type="InterPro" id="IPR048889">
    <property type="entry name" value="NSUN5_RCM1_N"/>
</dbReference>
<sequence>MFDHSIRVPRLYKTASKIAKEVSSGKGSIKQLVYECKHPNIKALYALIVHTFQKSAHIEKLIKKSKLLIKEPRFDPWLAKVLITELLWGKQRLSGQSKPVQTILAYEQVLKAHLSDVSDDVEEVEQVEKPRYVRVNTLKITVNEAIEGFREEGWVLKRYTDSENYLGFLEAVSNLGSNEFMVDLHIPYLLIFPPKTEFYQHAAYKNGSIILQDKASCLPVHILDPQPGTSILDMCAAPGMKTTQCAALIDNIGKIYAVEIGTKRFHTLEKIVESSGASCVEPINSDVLQLTAQQYPDIDYILVDPSCSGSGLTYRVETGQQAQDQHTERIERLAGFQIKILRHALSKFPKVKRVVYSTCSVYAEENEDVVRQVLETCNRFKLVPADQFLGKKWYNFGSSEFGDLGKFCLYAKPDIDLTSGFFVAVFERLEDGETNQFLNAQLFEEKMRIVSLLNKGKTENLQEEKQMVEETDQKRHIKEETEEVKDMNVKSETSDEGKKSKKKKKHKSAEVTDSLDIKKETGDGFVKKKKLDNKEEILKIKKEESEINKNVDIKTETKSKKKKNRDVDASENQNEAESKLDIKGELDEGRNGKKKKKKHKHSGESLETKKEESEPREDLNVATETDDGEGSRKLKRKKKHRGVKTENCEEMKEVIIKRETNDDKAITSKKKKKLKKPDDNVTIENTCEEDIKIKTERGEKSRKKHKDVNKLDADGEFFDQKKKKGDESMVKPEENSDESVPKKKKKKKDRVDENRGGSDNNFFDAFD</sequence>
<feature type="domain" description="SAM-dependent MTase RsmB/NOP-type" evidence="7">
    <location>
        <begin position="121"/>
        <end position="429"/>
    </location>
</feature>
<feature type="region of interest" description="Disordered" evidence="6">
    <location>
        <begin position="461"/>
        <end position="512"/>
    </location>
</feature>
<dbReference type="FunFam" id="3.30.70.1170:FF:000013">
    <property type="entry name" value="Putative 28S rRNA (Cytosine-C(5))-methyltransferase"/>
    <property type="match status" value="1"/>
</dbReference>
<dbReference type="PhylomeDB" id="D6X2P0"/>